<reference evidence="2" key="1">
    <citation type="submission" date="2017-04" db="EMBL/GenBank/DDBJ databases">
        <title>Function of individual gut microbiota members based on whole genome sequencing of pure cultures obtained from chicken caecum.</title>
        <authorList>
            <person name="Medvecky M."/>
            <person name="Cejkova D."/>
            <person name="Polansky O."/>
            <person name="Karasova D."/>
            <person name="Kubasova T."/>
            <person name="Cizek A."/>
            <person name="Rychlik I."/>
        </authorList>
    </citation>
    <scope>NUCLEOTIDE SEQUENCE [LARGE SCALE GENOMIC DNA]</scope>
    <source>
        <strain evidence="2">An199</strain>
    </source>
</reference>
<comment type="caution">
    <text evidence="1">The sequence shown here is derived from an EMBL/GenBank/DDBJ whole genome shotgun (WGS) entry which is preliminary data.</text>
</comment>
<accession>A0A1Y4INC2</accession>
<dbReference type="AlphaFoldDB" id="A0A1Y4INC2"/>
<dbReference type="EMBL" id="NFJX01000005">
    <property type="protein sequence ID" value="OUP20059.1"/>
    <property type="molecule type" value="Genomic_DNA"/>
</dbReference>
<evidence type="ECO:0000313" key="2">
    <source>
        <dbReference type="Proteomes" id="UP000195950"/>
    </source>
</evidence>
<sequence length="81" mass="8978">MPIGTTGVAQRDLSHRLSPPIVYKKGAFLMKNAVYSHPVSAILRSPPKRDVTHIDIYLSKRKNNGAVEPRTCTSSPYSPCR</sequence>
<name>A0A1Y4INC2_PARDI</name>
<gene>
    <name evidence="1" type="ORF">B5F32_07720</name>
</gene>
<dbReference type="Proteomes" id="UP000195950">
    <property type="component" value="Unassembled WGS sequence"/>
</dbReference>
<evidence type="ECO:0000313" key="1">
    <source>
        <dbReference type="EMBL" id="OUP20059.1"/>
    </source>
</evidence>
<protein>
    <submittedName>
        <fullName evidence="1">Uncharacterized protein</fullName>
    </submittedName>
</protein>
<proteinExistence type="predicted"/>
<organism evidence="1 2">
    <name type="scientific">Parabacteroides distasonis</name>
    <dbReference type="NCBI Taxonomy" id="823"/>
    <lineage>
        <taxon>Bacteria</taxon>
        <taxon>Pseudomonadati</taxon>
        <taxon>Bacteroidota</taxon>
        <taxon>Bacteroidia</taxon>
        <taxon>Bacteroidales</taxon>
        <taxon>Tannerellaceae</taxon>
        <taxon>Parabacteroides</taxon>
    </lineage>
</organism>